<dbReference type="Proteomes" id="UP000827284">
    <property type="component" value="Unassembled WGS sequence"/>
</dbReference>
<dbReference type="OrthoDB" id="2347770at2759"/>
<protein>
    <submittedName>
        <fullName evidence="1">Uncharacterized protein</fullName>
    </submittedName>
</protein>
<dbReference type="AlphaFoldDB" id="A0A9P3LU79"/>
<sequence length="99" mass="10219">MSSILNAIRSAPTSTTRGFTSLNIASATVAPKSAFHPEHHPIMLQQLVQSLANKPAATSSVASASKTAMSSGNHAYSSSSVTSVPESAGQIFAKQYLKA</sequence>
<evidence type="ECO:0000313" key="1">
    <source>
        <dbReference type="EMBL" id="GJJ70390.1"/>
    </source>
</evidence>
<comment type="caution">
    <text evidence="1">The sequence shown here is derived from an EMBL/GenBank/DDBJ whole genome shotgun (WGS) entry which is preliminary data.</text>
</comment>
<keyword evidence="2" id="KW-1185">Reference proteome</keyword>
<accession>A0A9P3LU79</accession>
<gene>
    <name evidence="1" type="ORF">EMPS_02739</name>
</gene>
<reference evidence="1" key="2">
    <citation type="journal article" date="2022" name="Microbiol. Resour. Announc.">
        <title>Whole-Genome Sequence of Entomortierella parvispora E1425, a Mucoromycotan Fungus Associated with Burkholderiaceae-Related Endosymbiotic Bacteria.</title>
        <authorList>
            <person name="Herlambang A."/>
            <person name="Guo Y."/>
            <person name="Takashima Y."/>
            <person name="Narisawa K."/>
            <person name="Ohta H."/>
            <person name="Nishizawa T."/>
        </authorList>
    </citation>
    <scope>NUCLEOTIDE SEQUENCE</scope>
    <source>
        <strain evidence="1">E1425</strain>
    </source>
</reference>
<evidence type="ECO:0000313" key="2">
    <source>
        <dbReference type="Proteomes" id="UP000827284"/>
    </source>
</evidence>
<dbReference type="EMBL" id="BQFW01000004">
    <property type="protein sequence ID" value="GJJ70390.1"/>
    <property type="molecule type" value="Genomic_DNA"/>
</dbReference>
<proteinExistence type="predicted"/>
<name>A0A9P3LU79_9FUNG</name>
<organism evidence="1 2">
    <name type="scientific">Entomortierella parvispora</name>
    <dbReference type="NCBI Taxonomy" id="205924"/>
    <lineage>
        <taxon>Eukaryota</taxon>
        <taxon>Fungi</taxon>
        <taxon>Fungi incertae sedis</taxon>
        <taxon>Mucoromycota</taxon>
        <taxon>Mortierellomycotina</taxon>
        <taxon>Mortierellomycetes</taxon>
        <taxon>Mortierellales</taxon>
        <taxon>Mortierellaceae</taxon>
        <taxon>Entomortierella</taxon>
    </lineage>
</organism>
<reference evidence="1" key="1">
    <citation type="submission" date="2021-11" db="EMBL/GenBank/DDBJ databases">
        <authorList>
            <person name="Herlambang A."/>
            <person name="Guo Y."/>
            <person name="Takashima Y."/>
            <person name="Nishizawa T."/>
        </authorList>
    </citation>
    <scope>NUCLEOTIDE SEQUENCE</scope>
    <source>
        <strain evidence="1">E1425</strain>
    </source>
</reference>